<evidence type="ECO:0000256" key="1">
    <source>
        <dbReference type="SAM" id="MobiDB-lite"/>
    </source>
</evidence>
<evidence type="ECO:0000313" key="2">
    <source>
        <dbReference type="EnsemblPlants" id="TuG1812G0500000246.01.T01.cds297291"/>
    </source>
</evidence>
<accession>A0A8R7UEI8</accession>
<reference evidence="2" key="3">
    <citation type="submission" date="2022-06" db="UniProtKB">
        <authorList>
            <consortium name="EnsemblPlants"/>
        </authorList>
    </citation>
    <scope>IDENTIFICATION</scope>
</reference>
<dbReference type="AlphaFoldDB" id="A0A8R7UEI8"/>
<sequence length="109" mass="12016">MGAHGLLLRRGRQGAVPDGGLRQRAAVPEHRPCGAGDQGPGRHLRGLLPLRHHVGQGVQPAHGSHVQLRRRAPVPGGRVPRRVPVREVQRPLMHRRRQPAPDRLLPMMS</sequence>
<dbReference type="Proteomes" id="UP000015106">
    <property type="component" value="Chromosome 5"/>
</dbReference>
<evidence type="ECO:0000313" key="3">
    <source>
        <dbReference type="Proteomes" id="UP000015106"/>
    </source>
</evidence>
<reference evidence="3" key="1">
    <citation type="journal article" date="2013" name="Nature">
        <title>Draft genome of the wheat A-genome progenitor Triticum urartu.</title>
        <authorList>
            <person name="Ling H.Q."/>
            <person name="Zhao S."/>
            <person name="Liu D."/>
            <person name="Wang J."/>
            <person name="Sun H."/>
            <person name="Zhang C."/>
            <person name="Fan H."/>
            <person name="Li D."/>
            <person name="Dong L."/>
            <person name="Tao Y."/>
            <person name="Gao C."/>
            <person name="Wu H."/>
            <person name="Li Y."/>
            <person name="Cui Y."/>
            <person name="Guo X."/>
            <person name="Zheng S."/>
            <person name="Wang B."/>
            <person name="Yu K."/>
            <person name="Liang Q."/>
            <person name="Yang W."/>
            <person name="Lou X."/>
            <person name="Chen J."/>
            <person name="Feng M."/>
            <person name="Jian J."/>
            <person name="Zhang X."/>
            <person name="Luo G."/>
            <person name="Jiang Y."/>
            <person name="Liu J."/>
            <person name="Wang Z."/>
            <person name="Sha Y."/>
            <person name="Zhang B."/>
            <person name="Wu H."/>
            <person name="Tang D."/>
            <person name="Shen Q."/>
            <person name="Xue P."/>
            <person name="Zou S."/>
            <person name="Wang X."/>
            <person name="Liu X."/>
            <person name="Wang F."/>
            <person name="Yang Y."/>
            <person name="An X."/>
            <person name="Dong Z."/>
            <person name="Zhang K."/>
            <person name="Zhang X."/>
            <person name="Luo M.C."/>
            <person name="Dvorak J."/>
            <person name="Tong Y."/>
            <person name="Wang J."/>
            <person name="Yang H."/>
            <person name="Li Z."/>
            <person name="Wang D."/>
            <person name="Zhang A."/>
            <person name="Wang J."/>
        </authorList>
    </citation>
    <scope>NUCLEOTIDE SEQUENCE</scope>
    <source>
        <strain evidence="3">cv. G1812</strain>
    </source>
</reference>
<reference evidence="2" key="2">
    <citation type="submission" date="2018-03" db="EMBL/GenBank/DDBJ databases">
        <title>The Triticum urartu genome reveals the dynamic nature of wheat genome evolution.</title>
        <authorList>
            <person name="Ling H."/>
            <person name="Ma B."/>
            <person name="Shi X."/>
            <person name="Liu H."/>
            <person name="Dong L."/>
            <person name="Sun H."/>
            <person name="Cao Y."/>
            <person name="Gao Q."/>
            <person name="Zheng S."/>
            <person name="Li Y."/>
            <person name="Yu Y."/>
            <person name="Du H."/>
            <person name="Qi M."/>
            <person name="Li Y."/>
            <person name="Yu H."/>
            <person name="Cui Y."/>
            <person name="Wang N."/>
            <person name="Chen C."/>
            <person name="Wu H."/>
            <person name="Zhao Y."/>
            <person name="Zhang J."/>
            <person name="Li Y."/>
            <person name="Zhou W."/>
            <person name="Zhang B."/>
            <person name="Hu W."/>
            <person name="Eijk M."/>
            <person name="Tang J."/>
            <person name="Witsenboer H."/>
            <person name="Zhao S."/>
            <person name="Li Z."/>
            <person name="Zhang A."/>
            <person name="Wang D."/>
            <person name="Liang C."/>
        </authorList>
    </citation>
    <scope>NUCLEOTIDE SEQUENCE [LARGE SCALE GENOMIC DNA]</scope>
    <source>
        <strain evidence="2">cv. G1812</strain>
    </source>
</reference>
<feature type="region of interest" description="Disordered" evidence="1">
    <location>
        <begin position="1"/>
        <end position="109"/>
    </location>
</feature>
<dbReference type="EnsemblPlants" id="TuG1812G0500000246.01.T01">
    <property type="protein sequence ID" value="TuG1812G0500000246.01.T01.cds297291"/>
    <property type="gene ID" value="TuG1812G0500000246.01"/>
</dbReference>
<feature type="compositionally biased region" description="Basic residues" evidence="1">
    <location>
        <begin position="42"/>
        <end position="54"/>
    </location>
</feature>
<protein>
    <submittedName>
        <fullName evidence="2">Uncharacterized protein</fullName>
    </submittedName>
</protein>
<organism evidence="2 3">
    <name type="scientific">Triticum urartu</name>
    <name type="common">Red wild einkorn</name>
    <name type="synonym">Crithodium urartu</name>
    <dbReference type="NCBI Taxonomy" id="4572"/>
    <lineage>
        <taxon>Eukaryota</taxon>
        <taxon>Viridiplantae</taxon>
        <taxon>Streptophyta</taxon>
        <taxon>Embryophyta</taxon>
        <taxon>Tracheophyta</taxon>
        <taxon>Spermatophyta</taxon>
        <taxon>Magnoliopsida</taxon>
        <taxon>Liliopsida</taxon>
        <taxon>Poales</taxon>
        <taxon>Poaceae</taxon>
        <taxon>BOP clade</taxon>
        <taxon>Pooideae</taxon>
        <taxon>Triticodae</taxon>
        <taxon>Triticeae</taxon>
        <taxon>Triticinae</taxon>
        <taxon>Triticum</taxon>
    </lineage>
</organism>
<name>A0A8R7UEI8_TRIUA</name>
<dbReference type="Gramene" id="TuG1812G0500000246.01.T01">
    <property type="protein sequence ID" value="TuG1812G0500000246.01.T01.cds297291"/>
    <property type="gene ID" value="TuG1812G0500000246.01"/>
</dbReference>
<proteinExistence type="predicted"/>
<keyword evidence="3" id="KW-1185">Reference proteome</keyword>